<dbReference type="InterPro" id="IPR036746">
    <property type="entry name" value="TT1725-like_sf"/>
</dbReference>
<reference evidence="3" key="1">
    <citation type="submission" date="2016-02" db="EMBL/GenBank/DDBJ databases">
        <authorList>
            <person name="Wibberg D."/>
        </authorList>
    </citation>
    <scope>NUCLEOTIDE SEQUENCE [LARGE SCALE GENOMIC DNA]</scope>
</reference>
<name>A0A1C3PCL8_9ACTN</name>
<accession>A0A1C3PCL8</accession>
<sequence>MVRPVVAELRRRYAVSAAETGHHDLHRRVQIAVALVAADRAHCVEVVEACERLVAQRPEMELLAARVRYLSDEDFDEDVESAAGIESGMEIDSGGNVELPAGQAPVTEDAVTVTGGSHG</sequence>
<dbReference type="SUPFAM" id="SSF103007">
    <property type="entry name" value="Hypothetical protein TT1725"/>
    <property type="match status" value="1"/>
</dbReference>
<dbReference type="InterPro" id="IPR007546">
    <property type="entry name" value="DUF503"/>
</dbReference>
<dbReference type="Proteomes" id="UP000199013">
    <property type="component" value="Unassembled WGS sequence"/>
</dbReference>
<feature type="region of interest" description="Disordered" evidence="1">
    <location>
        <begin position="86"/>
        <end position="119"/>
    </location>
</feature>
<dbReference type="Pfam" id="PF04456">
    <property type="entry name" value="DUF503"/>
    <property type="match status" value="1"/>
</dbReference>
<protein>
    <submittedName>
        <fullName evidence="2">Uncharacterized protein</fullName>
    </submittedName>
</protein>
<dbReference type="PANTHER" id="PTHR36441">
    <property type="entry name" value="HYPOTHETICAL CYTOSOLIC PROTEIN"/>
    <property type="match status" value="1"/>
</dbReference>
<evidence type="ECO:0000256" key="1">
    <source>
        <dbReference type="SAM" id="MobiDB-lite"/>
    </source>
</evidence>
<dbReference type="Gene3D" id="3.30.70.1120">
    <property type="entry name" value="TT1725-like"/>
    <property type="match status" value="1"/>
</dbReference>
<organism evidence="2 3">
    <name type="scientific">Candidatus Protofrankia californiensis</name>
    <dbReference type="NCBI Taxonomy" id="1839754"/>
    <lineage>
        <taxon>Bacteria</taxon>
        <taxon>Bacillati</taxon>
        <taxon>Actinomycetota</taxon>
        <taxon>Actinomycetes</taxon>
        <taxon>Frankiales</taxon>
        <taxon>Frankiaceae</taxon>
        <taxon>Protofrankia</taxon>
    </lineage>
</organism>
<proteinExistence type="predicted"/>
<gene>
    <name evidence="2" type="ORF">FDG2_5356</name>
</gene>
<dbReference type="EMBL" id="FLUV01002238">
    <property type="protein sequence ID" value="SBW27559.1"/>
    <property type="molecule type" value="Genomic_DNA"/>
</dbReference>
<keyword evidence="3" id="KW-1185">Reference proteome</keyword>
<dbReference type="AlphaFoldDB" id="A0A1C3PCL8"/>
<evidence type="ECO:0000313" key="3">
    <source>
        <dbReference type="Proteomes" id="UP000199013"/>
    </source>
</evidence>
<evidence type="ECO:0000313" key="2">
    <source>
        <dbReference type="EMBL" id="SBW27559.1"/>
    </source>
</evidence>
<dbReference type="PANTHER" id="PTHR36441:SF1">
    <property type="entry name" value="DUF503 DOMAIN-CONTAINING PROTEIN"/>
    <property type="match status" value="1"/>
</dbReference>